<gene>
    <name evidence="2" type="ORF">SAMN05421791_103219</name>
</gene>
<proteinExistence type="predicted"/>
<dbReference type="SUPFAM" id="SSF88697">
    <property type="entry name" value="PUA domain-like"/>
    <property type="match status" value="1"/>
</dbReference>
<dbReference type="Gene3D" id="2.30.130.30">
    <property type="entry name" value="Hypothetical protein"/>
    <property type="match status" value="1"/>
</dbReference>
<feature type="domain" description="DUF3850" evidence="1">
    <location>
        <begin position="2"/>
        <end position="74"/>
    </location>
</feature>
<dbReference type="RefSeq" id="WP_090289625.1">
    <property type="nucleotide sequence ID" value="NZ_FNCK01000003.1"/>
</dbReference>
<accession>A0A1G7RXZ6</accession>
<dbReference type="InterPro" id="IPR015947">
    <property type="entry name" value="PUA-like_sf"/>
</dbReference>
<reference evidence="2 3" key="1">
    <citation type="submission" date="2016-10" db="EMBL/GenBank/DDBJ databases">
        <authorList>
            <person name="de Groot N.N."/>
        </authorList>
    </citation>
    <scope>NUCLEOTIDE SEQUENCE [LARGE SCALE GENOMIC DNA]</scope>
    <source>
        <strain evidence="2 3">ATCC BAA-466</strain>
    </source>
</reference>
<evidence type="ECO:0000313" key="3">
    <source>
        <dbReference type="Proteomes" id="UP000199708"/>
    </source>
</evidence>
<sequence>MIHELKIDEIYFEDILSNNKQFEIRYNDRNFKKDDKVILKEINSFKKFTGREIEVKIIYLTEFEQKEGYVVFGFKKL</sequence>
<organism evidence="2 3">
    <name type="scientific">Facklamia miroungae</name>
    <dbReference type="NCBI Taxonomy" id="120956"/>
    <lineage>
        <taxon>Bacteria</taxon>
        <taxon>Bacillati</taxon>
        <taxon>Bacillota</taxon>
        <taxon>Bacilli</taxon>
        <taxon>Lactobacillales</taxon>
        <taxon>Aerococcaceae</taxon>
        <taxon>Facklamia</taxon>
    </lineage>
</organism>
<name>A0A1G7RXZ6_9LACT</name>
<dbReference type="Pfam" id="PF12961">
    <property type="entry name" value="DUF3850"/>
    <property type="match status" value="1"/>
</dbReference>
<dbReference type="EMBL" id="FNCK01000003">
    <property type="protein sequence ID" value="SDG15564.1"/>
    <property type="molecule type" value="Genomic_DNA"/>
</dbReference>
<dbReference type="STRING" id="120956.SAMN05421791_103219"/>
<keyword evidence="3" id="KW-1185">Reference proteome</keyword>
<dbReference type="InterPro" id="IPR039440">
    <property type="entry name" value="DUF3850"/>
</dbReference>
<dbReference type="OrthoDB" id="1700487at2"/>
<dbReference type="Proteomes" id="UP000199708">
    <property type="component" value="Unassembled WGS sequence"/>
</dbReference>
<dbReference type="AlphaFoldDB" id="A0A1G7RXZ6"/>
<evidence type="ECO:0000313" key="2">
    <source>
        <dbReference type="EMBL" id="SDG15564.1"/>
    </source>
</evidence>
<protein>
    <recommendedName>
        <fullName evidence="1">DUF3850 domain-containing protein</fullName>
    </recommendedName>
</protein>
<evidence type="ECO:0000259" key="1">
    <source>
        <dbReference type="Pfam" id="PF12961"/>
    </source>
</evidence>